<dbReference type="EMBL" id="ADBL01002012">
    <property type="status" value="NOT_ANNOTATED_CDS"/>
    <property type="molecule type" value="Genomic_DNA"/>
</dbReference>
<reference evidence="9" key="4">
    <citation type="journal article" date="2015" name="G3 (Bethesda)">
        <title>Genome sequences of three phytopathogenic species of the Magnaporthaceae family of fungi.</title>
        <authorList>
            <person name="Okagaki L.H."/>
            <person name="Nunes C.C."/>
            <person name="Sailsbery J."/>
            <person name="Clay B."/>
            <person name="Brown D."/>
            <person name="John T."/>
            <person name="Oh Y."/>
            <person name="Young N."/>
            <person name="Fitzgerald M."/>
            <person name="Haas B.J."/>
            <person name="Zeng Q."/>
            <person name="Young S."/>
            <person name="Adiconis X."/>
            <person name="Fan L."/>
            <person name="Levin J.Z."/>
            <person name="Mitchell T.K."/>
            <person name="Okubara P.A."/>
            <person name="Farman M.L."/>
            <person name="Kohn L.M."/>
            <person name="Birren B."/>
            <person name="Ma L.-J."/>
            <person name="Dean R.A."/>
        </authorList>
    </citation>
    <scope>NUCLEOTIDE SEQUENCE</scope>
    <source>
        <strain evidence="9">ATCC 64411 / 73-15</strain>
    </source>
</reference>
<feature type="region of interest" description="Disordered" evidence="5">
    <location>
        <begin position="884"/>
        <end position="905"/>
    </location>
</feature>
<evidence type="ECO:0000259" key="6">
    <source>
        <dbReference type="PROSITE" id="PS50003"/>
    </source>
</evidence>
<evidence type="ECO:0000313" key="9">
    <source>
        <dbReference type="EnsemblFungi" id="MAPG_08327T0"/>
    </source>
</evidence>
<gene>
    <name evidence="8" type="ORF">MAPG_08327</name>
</gene>
<dbReference type="InterPro" id="IPR001849">
    <property type="entry name" value="PH_domain"/>
</dbReference>
<dbReference type="GO" id="GO:0005737">
    <property type="term" value="C:cytoplasm"/>
    <property type="evidence" value="ECO:0007669"/>
    <property type="project" value="InterPro"/>
</dbReference>
<dbReference type="CDD" id="cd07609">
    <property type="entry name" value="BAR_SIP3_fungi"/>
    <property type="match status" value="1"/>
</dbReference>
<evidence type="ECO:0000256" key="4">
    <source>
        <dbReference type="ARBA" id="ARBA00023136"/>
    </source>
</evidence>
<dbReference type="SMART" id="SM00233">
    <property type="entry name" value="PH"/>
    <property type="match status" value="1"/>
</dbReference>
<evidence type="ECO:0000313" key="10">
    <source>
        <dbReference type="Proteomes" id="UP000011715"/>
    </source>
</evidence>
<dbReference type="InterPro" id="IPR042067">
    <property type="entry name" value="Sip3_PH"/>
</dbReference>
<evidence type="ECO:0000256" key="2">
    <source>
        <dbReference type="ARBA" id="ARBA00022692"/>
    </source>
</evidence>
<dbReference type="STRING" id="644358.A0A0C4E728"/>
<dbReference type="Pfam" id="PF16016">
    <property type="entry name" value="VASt"/>
    <property type="match status" value="1"/>
</dbReference>
<protein>
    <recommendedName>
        <fullName evidence="11">Transcription factor SipA3</fullName>
    </recommendedName>
</protein>
<reference evidence="8" key="2">
    <citation type="submission" date="2010-05" db="EMBL/GenBank/DDBJ databases">
        <title>The Genome Sequence of Magnaporthe poae strain ATCC 64411.</title>
        <authorList>
            <consortium name="The Broad Institute Genome Sequencing Platform"/>
            <consortium name="Broad Institute Genome Sequencing Center for Infectious Disease"/>
            <person name="Ma L.-J."/>
            <person name="Dead R."/>
            <person name="Young S."/>
            <person name="Zeng Q."/>
            <person name="Koehrsen M."/>
            <person name="Alvarado L."/>
            <person name="Berlin A."/>
            <person name="Chapman S.B."/>
            <person name="Chen Z."/>
            <person name="Freedman E."/>
            <person name="Gellesch M."/>
            <person name="Goldberg J."/>
            <person name="Griggs A."/>
            <person name="Gujja S."/>
            <person name="Heilman E.R."/>
            <person name="Heiman D."/>
            <person name="Hepburn T."/>
            <person name="Howarth C."/>
            <person name="Jen D."/>
            <person name="Larson L."/>
            <person name="Mehta T."/>
            <person name="Neiman D."/>
            <person name="Pearson M."/>
            <person name="Roberts A."/>
            <person name="Saif S."/>
            <person name="Shea T."/>
            <person name="Shenoy N."/>
            <person name="Sisk P."/>
            <person name="Stolte C."/>
            <person name="Sykes S."/>
            <person name="Walk T."/>
            <person name="White J."/>
            <person name="Yandava C."/>
            <person name="Haas B."/>
            <person name="Nusbaum C."/>
            <person name="Birren B."/>
        </authorList>
    </citation>
    <scope>NUCLEOTIDE SEQUENCE</scope>
    <source>
        <strain evidence="8">ATCC 64411</strain>
    </source>
</reference>
<evidence type="ECO:0008006" key="11">
    <source>
        <dbReference type="Google" id="ProtNLM"/>
    </source>
</evidence>
<dbReference type="OrthoDB" id="10070851at2759"/>
<keyword evidence="10" id="KW-1185">Reference proteome</keyword>
<dbReference type="CDD" id="cd13280">
    <property type="entry name" value="PH_SIP3"/>
    <property type="match status" value="1"/>
</dbReference>
<dbReference type="EnsemblFungi" id="MAPG_08327T0">
    <property type="protein sequence ID" value="MAPG_08327T0"/>
    <property type="gene ID" value="MAPG_08327"/>
</dbReference>
<evidence type="ECO:0000256" key="3">
    <source>
        <dbReference type="ARBA" id="ARBA00022989"/>
    </source>
</evidence>
<dbReference type="Gene3D" id="1.20.1270.60">
    <property type="entry name" value="Arfaptin homology (AH) domain/BAR domain"/>
    <property type="match status" value="1"/>
</dbReference>
<evidence type="ECO:0000259" key="7">
    <source>
        <dbReference type="PROSITE" id="PS51778"/>
    </source>
</evidence>
<dbReference type="Gene3D" id="2.30.29.30">
    <property type="entry name" value="Pleckstrin-homology domain (PH domain)/Phosphotyrosine-binding domain (PTB)"/>
    <property type="match status" value="1"/>
</dbReference>
<keyword evidence="3" id="KW-1133">Transmembrane helix</keyword>
<feature type="region of interest" description="Disordered" evidence="5">
    <location>
        <begin position="1360"/>
        <end position="1386"/>
    </location>
</feature>
<dbReference type="FunFam" id="1.20.1270.60:FF:000079">
    <property type="entry name" value="Transcription factor SipA3"/>
    <property type="match status" value="1"/>
</dbReference>
<feature type="compositionally biased region" description="Low complexity" evidence="5">
    <location>
        <begin position="1"/>
        <end position="35"/>
    </location>
</feature>
<dbReference type="PANTHER" id="PTHR14248">
    <property type="entry name" value="CYCLIN Y, ISOFORM A"/>
    <property type="match status" value="1"/>
</dbReference>
<dbReference type="PROSITE" id="PS50003">
    <property type="entry name" value="PH_DOMAIN"/>
    <property type="match status" value="1"/>
</dbReference>
<dbReference type="SUPFAM" id="SSF50729">
    <property type="entry name" value="PH domain-like"/>
    <property type="match status" value="1"/>
</dbReference>
<dbReference type="InterPro" id="IPR027267">
    <property type="entry name" value="AH/BAR_dom_sf"/>
</dbReference>
<feature type="compositionally biased region" description="Basic and acidic residues" evidence="5">
    <location>
        <begin position="523"/>
        <end position="532"/>
    </location>
</feature>
<dbReference type="Pfam" id="PF00169">
    <property type="entry name" value="PH"/>
    <property type="match status" value="1"/>
</dbReference>
<feature type="region of interest" description="Disordered" evidence="5">
    <location>
        <begin position="1"/>
        <end position="36"/>
    </location>
</feature>
<feature type="domain" description="PH" evidence="6">
    <location>
        <begin position="327"/>
        <end position="426"/>
    </location>
</feature>
<feature type="region of interest" description="Disordered" evidence="5">
    <location>
        <begin position="503"/>
        <end position="532"/>
    </location>
</feature>
<proteinExistence type="predicted"/>
<feature type="domain" description="VASt" evidence="7">
    <location>
        <begin position="940"/>
        <end position="1112"/>
    </location>
</feature>
<comment type="subcellular location">
    <subcellularLocation>
        <location evidence="1">Membrane</location>
    </subcellularLocation>
</comment>
<dbReference type="GO" id="GO:0016020">
    <property type="term" value="C:membrane"/>
    <property type="evidence" value="ECO:0007669"/>
    <property type="project" value="UniProtKB-SubCell"/>
</dbReference>
<dbReference type="eggNOG" id="ENOG502QU87">
    <property type="taxonomic scope" value="Eukaryota"/>
</dbReference>
<name>A0A0C4E728_MAGP6</name>
<evidence type="ECO:0000313" key="8">
    <source>
        <dbReference type="EMBL" id="KLU89356.1"/>
    </source>
</evidence>
<dbReference type="VEuPathDB" id="FungiDB:MAPG_08327"/>
<reference evidence="9" key="5">
    <citation type="submission" date="2015-06" db="UniProtKB">
        <authorList>
            <consortium name="EnsemblFungi"/>
        </authorList>
    </citation>
    <scope>IDENTIFICATION</scope>
    <source>
        <strain evidence="9">ATCC 64411</strain>
    </source>
</reference>
<dbReference type="PROSITE" id="PS51778">
    <property type="entry name" value="VAST"/>
    <property type="match status" value="1"/>
</dbReference>
<keyword evidence="2" id="KW-0812">Transmembrane</keyword>
<dbReference type="InterPro" id="IPR039463">
    <property type="entry name" value="Sip3/Lam1_BAR"/>
</dbReference>
<dbReference type="OMA" id="TKVEWLW"/>
<feature type="compositionally biased region" description="Polar residues" evidence="5">
    <location>
        <begin position="884"/>
        <end position="896"/>
    </location>
</feature>
<dbReference type="InterPro" id="IPR011993">
    <property type="entry name" value="PH-like_dom_sf"/>
</dbReference>
<organism evidence="9 10">
    <name type="scientific">Magnaporthiopsis poae (strain ATCC 64411 / 73-15)</name>
    <name type="common">Kentucky bluegrass fungus</name>
    <name type="synonym">Magnaporthe poae</name>
    <dbReference type="NCBI Taxonomy" id="644358"/>
    <lineage>
        <taxon>Eukaryota</taxon>
        <taxon>Fungi</taxon>
        <taxon>Dikarya</taxon>
        <taxon>Ascomycota</taxon>
        <taxon>Pezizomycotina</taxon>
        <taxon>Sordariomycetes</taxon>
        <taxon>Sordariomycetidae</taxon>
        <taxon>Magnaporthales</taxon>
        <taxon>Magnaporthaceae</taxon>
        <taxon>Magnaporthiopsis</taxon>
    </lineage>
</organism>
<accession>A0A0C4E728</accession>
<dbReference type="EMBL" id="GL876972">
    <property type="protein sequence ID" value="KLU89356.1"/>
    <property type="molecule type" value="Genomic_DNA"/>
</dbReference>
<reference evidence="10" key="1">
    <citation type="submission" date="2010-05" db="EMBL/GenBank/DDBJ databases">
        <title>The genome sequence of Magnaporthe poae strain ATCC 64411.</title>
        <authorList>
            <person name="Ma L.-J."/>
            <person name="Dead R."/>
            <person name="Young S."/>
            <person name="Zeng Q."/>
            <person name="Koehrsen M."/>
            <person name="Alvarado L."/>
            <person name="Berlin A."/>
            <person name="Chapman S.B."/>
            <person name="Chen Z."/>
            <person name="Freedman E."/>
            <person name="Gellesch M."/>
            <person name="Goldberg J."/>
            <person name="Griggs A."/>
            <person name="Gujja S."/>
            <person name="Heilman E.R."/>
            <person name="Heiman D."/>
            <person name="Hepburn T."/>
            <person name="Howarth C."/>
            <person name="Jen D."/>
            <person name="Larson L."/>
            <person name="Mehta T."/>
            <person name="Neiman D."/>
            <person name="Pearson M."/>
            <person name="Roberts A."/>
            <person name="Saif S."/>
            <person name="Shea T."/>
            <person name="Shenoy N."/>
            <person name="Sisk P."/>
            <person name="Stolte C."/>
            <person name="Sykes S."/>
            <person name="Walk T."/>
            <person name="White J."/>
            <person name="Yandava C."/>
            <person name="Haas B."/>
            <person name="Nusbaum C."/>
            <person name="Birren B."/>
        </authorList>
    </citation>
    <scope>NUCLEOTIDE SEQUENCE [LARGE SCALE GENOMIC DNA]</scope>
    <source>
        <strain evidence="10">ATCC 64411 / 73-15</strain>
    </source>
</reference>
<reference evidence="8" key="3">
    <citation type="submission" date="2011-03" db="EMBL/GenBank/DDBJ databases">
        <title>Annotation of Magnaporthe poae ATCC 64411.</title>
        <authorList>
            <person name="Ma L.-J."/>
            <person name="Dead R."/>
            <person name="Young S.K."/>
            <person name="Zeng Q."/>
            <person name="Gargeya S."/>
            <person name="Fitzgerald M."/>
            <person name="Haas B."/>
            <person name="Abouelleil A."/>
            <person name="Alvarado L."/>
            <person name="Arachchi H.M."/>
            <person name="Berlin A."/>
            <person name="Brown A."/>
            <person name="Chapman S.B."/>
            <person name="Chen Z."/>
            <person name="Dunbar C."/>
            <person name="Freedman E."/>
            <person name="Gearin G."/>
            <person name="Gellesch M."/>
            <person name="Goldberg J."/>
            <person name="Griggs A."/>
            <person name="Gujja S."/>
            <person name="Heiman D."/>
            <person name="Howarth C."/>
            <person name="Larson L."/>
            <person name="Lui A."/>
            <person name="MacDonald P.J.P."/>
            <person name="Mehta T."/>
            <person name="Montmayeur A."/>
            <person name="Murphy C."/>
            <person name="Neiman D."/>
            <person name="Pearson M."/>
            <person name="Priest M."/>
            <person name="Roberts A."/>
            <person name="Saif S."/>
            <person name="Shea T."/>
            <person name="Shenoy N."/>
            <person name="Sisk P."/>
            <person name="Stolte C."/>
            <person name="Sykes S."/>
            <person name="Yandava C."/>
            <person name="Wortman J."/>
            <person name="Nusbaum C."/>
            <person name="Birren B."/>
        </authorList>
    </citation>
    <scope>NUCLEOTIDE SEQUENCE</scope>
    <source>
        <strain evidence="8">ATCC 64411</strain>
    </source>
</reference>
<keyword evidence="4" id="KW-0472">Membrane</keyword>
<evidence type="ECO:0000256" key="5">
    <source>
        <dbReference type="SAM" id="MobiDB-lite"/>
    </source>
</evidence>
<dbReference type="SUPFAM" id="SSF103657">
    <property type="entry name" value="BAR/IMD domain-like"/>
    <property type="match status" value="1"/>
</dbReference>
<dbReference type="InterPro" id="IPR004148">
    <property type="entry name" value="BAR_dom"/>
</dbReference>
<dbReference type="InterPro" id="IPR031968">
    <property type="entry name" value="VASt"/>
</dbReference>
<feature type="compositionally biased region" description="Gly residues" evidence="5">
    <location>
        <begin position="1368"/>
        <end position="1377"/>
    </location>
</feature>
<dbReference type="Proteomes" id="UP000011715">
    <property type="component" value="Unassembled WGS sequence"/>
</dbReference>
<dbReference type="Pfam" id="PF16746">
    <property type="entry name" value="BAR_3"/>
    <property type="match status" value="1"/>
</dbReference>
<evidence type="ECO:0000256" key="1">
    <source>
        <dbReference type="ARBA" id="ARBA00004370"/>
    </source>
</evidence>
<sequence>MADQLSTQAQGQPSSQQSPAKAATAPATTQSSSKQIGSAIPVGLNEAALDSPSFRAASVHFGEQTEGIERWLDAYVKSASRLVLDASSLEETINNYISKTSPAPAVADGVLDTDFTLLALKRASDLARERWSQFLASTRRIETLSVEPIRNFMSGELRVFRDARRQLDQAQRSFDTTLARYMSQSKIKEPSALREDAFALYETRKSYLKSSMDYCQLAPQVRYSLDKLLVRVSADLWREMMRSGDPATSSAKWADEMDRIRGWAKELESSEAVLKRELQAARRSIGETTLAGVRPSRELDDYSSSTVPFLGSRGPLNLRTGDQAAVISEKQGWLFLRTVSGKPAKVNWIRRWYYCRDGIFGWLVAGPSGVLQGDEIGVLLCSAKPAVQEERRFCFEIKTKSQTLLLQAETQAQLIEWLEVFEVAKKKAFEASLGRDNAQLPGGIDPAFAITPPSVPEFSARSLDAQAVVGLGLEDGGNSNAGIAPLERTATIAVPGADAGLASRPSVDVGNHGPPRRSLTALGREEGESNRDHATRLMRKALYNEGGGPSGSGTIAGLISASHNLVPATYAVTSPQLSMGSPRPGQPMGNVVGRPRPGALAPFTFARPPSATALSKNAVLASGDMSVGADRSQAIPTALMANYWGSNAWGAMYSTAAETPMPKTPVDDDPFGPPIKVQSPSGNVSSPKFPPGSLHRKTLSADVSTHSAPNTAANDATETFPKTYPAELKPHHSQFRLLFPNVPVQEKLVLVFNAGWSSSSEDGTSNQSLVGGGRIYVTPDNMYFYGFHMGLITAYKVRLDIISEVTAAPGRECDFIFLHLGHDMNDTGFTRITIKVFLEDLTLLHARLNLLIDDLQAEEPMDISGLIQALVNLEKEGLRSRSPSVESWEEISSSTPADDGTKSGRAVHGRMIGRRVEKQLQRSAAKLQLPSHPVIYEPEDMQQMVAERHFEISAKACFHVLFGDKSFIFPKLYFERRAKEIAQGPWELADHGKMKRQFRFKVEGRDMLGRRKPAQVEDTQTIEVFSDHVTYVVKHVKTPWHLPHSGAFKLVTKVVITHLAKSKCKLAIWTKVDWSKTPAFSKNMVERQASDDAVRDAEELAEVATDQVRRLGPHSRTKRAIQVYGHIGQQTQVVVFTPGEAGSTKKPQIKPRTLTNMFFEVFRSFMESVASSLMMWTFAGFKTLFNIFSANRLILAVLAASVVANLVFTSKESSTWWAERKAAKFMNRMGVGPNVMMSKAIYVADLDQATESSLVGITSKPPNSACYDMFRGIMNATDMDLPYHNAGAAMLSGTSKAAARRLRRTRQRLGSYRHDLVVAMRVVNSIERELIQSEWENWLLDENLRCEQVKVMLADSGETGKSADKGKGGIFGGGASSNGGRTQKLMRPVDEQRISALREWHDDYCGSCRADQDGVLKGRKSPEVFE</sequence>